<dbReference type="EMBL" id="CP089984">
    <property type="protein sequence ID" value="WXB20054.1"/>
    <property type="molecule type" value="Genomic_DNA"/>
</dbReference>
<dbReference type="RefSeq" id="WP_394829654.1">
    <property type="nucleotide sequence ID" value="NZ_CP089984.1"/>
</dbReference>
<keyword evidence="2" id="KW-1185">Reference proteome</keyword>
<organism evidence="1 2">
    <name type="scientific">Pendulispora albinea</name>
    <dbReference type="NCBI Taxonomy" id="2741071"/>
    <lineage>
        <taxon>Bacteria</taxon>
        <taxon>Pseudomonadati</taxon>
        <taxon>Myxococcota</taxon>
        <taxon>Myxococcia</taxon>
        <taxon>Myxococcales</taxon>
        <taxon>Sorangiineae</taxon>
        <taxon>Pendulisporaceae</taxon>
        <taxon>Pendulispora</taxon>
    </lineage>
</organism>
<sequence length="142" mass="15383">MSDELDSLGIRYEVEETTETVEIDGKDTTKDFVVTTLALTTPPKIQASFTHEGLGKKLVKLFKKEIQVGDPAFDDVVYVSTDTPEETAAFLKSKDTQKTILTAVAGGGSIEIDERHILARIPGKDPTGDHALAALVRIVLKA</sequence>
<evidence type="ECO:0000313" key="1">
    <source>
        <dbReference type="EMBL" id="WXB20054.1"/>
    </source>
</evidence>
<evidence type="ECO:0000313" key="2">
    <source>
        <dbReference type="Proteomes" id="UP001370348"/>
    </source>
</evidence>
<gene>
    <name evidence="1" type="ORF">LZC94_22870</name>
</gene>
<protein>
    <submittedName>
        <fullName evidence="1">Uncharacterized protein</fullName>
    </submittedName>
</protein>
<reference evidence="1 2" key="1">
    <citation type="submission" date="2021-12" db="EMBL/GenBank/DDBJ databases">
        <title>Discovery of the Pendulisporaceae a myxobacterial family with distinct sporulation behavior and unique specialized metabolism.</title>
        <authorList>
            <person name="Garcia R."/>
            <person name="Popoff A."/>
            <person name="Bader C.D."/>
            <person name="Loehr J."/>
            <person name="Walesch S."/>
            <person name="Walt C."/>
            <person name="Boldt J."/>
            <person name="Bunk B."/>
            <person name="Haeckl F.J.F.P.J."/>
            <person name="Gunesch A.P."/>
            <person name="Birkelbach J."/>
            <person name="Nuebel U."/>
            <person name="Pietschmann T."/>
            <person name="Bach T."/>
            <person name="Mueller R."/>
        </authorList>
    </citation>
    <scope>NUCLEOTIDE SEQUENCE [LARGE SCALE GENOMIC DNA]</scope>
    <source>
        <strain evidence="1 2">MSr11954</strain>
    </source>
</reference>
<proteinExistence type="predicted"/>
<name>A0ABZ2MBZ7_9BACT</name>
<dbReference type="Proteomes" id="UP001370348">
    <property type="component" value="Chromosome"/>
</dbReference>
<accession>A0ABZ2MBZ7</accession>